<feature type="modified residue" description="N6-(pyridoxal phosphate)lysine" evidence="2">
    <location>
        <position position="35"/>
    </location>
</feature>
<dbReference type="InterPro" id="IPR001608">
    <property type="entry name" value="Ala_racemase_N"/>
</dbReference>
<dbReference type="EMBL" id="JABURY010000015">
    <property type="protein sequence ID" value="MBC9130909.1"/>
    <property type="molecule type" value="Genomic_DNA"/>
</dbReference>
<dbReference type="PANTHER" id="PTHR10146:SF14">
    <property type="entry name" value="PYRIDOXAL PHOSPHATE HOMEOSTASIS PROTEIN"/>
    <property type="match status" value="1"/>
</dbReference>
<evidence type="ECO:0000313" key="5">
    <source>
        <dbReference type="EMBL" id="MBC9130909.1"/>
    </source>
</evidence>
<comment type="caution">
    <text evidence="5">The sequence shown here is derived from an EMBL/GenBank/DDBJ whole genome shotgun (WGS) entry which is preliminary data.</text>
</comment>
<gene>
    <name evidence="5" type="ORF">FcAc13_06250</name>
</gene>
<dbReference type="CDD" id="cd06824">
    <property type="entry name" value="PLPDE_III_Yggs_like"/>
    <property type="match status" value="1"/>
</dbReference>
<dbReference type="PIRSF" id="PIRSF004848">
    <property type="entry name" value="YBL036c_PLPDEIII"/>
    <property type="match status" value="1"/>
</dbReference>
<feature type="domain" description="Alanine racemase N-terminal" evidence="4">
    <location>
        <begin position="8"/>
        <end position="229"/>
    </location>
</feature>
<evidence type="ECO:0000256" key="1">
    <source>
        <dbReference type="ARBA" id="ARBA00022898"/>
    </source>
</evidence>
<protein>
    <recommendedName>
        <fullName evidence="2">Pyridoxal phosphate homeostasis protein</fullName>
        <shortName evidence="2">PLP homeostasis protein</shortName>
    </recommendedName>
</protein>
<accession>A0ABR7QXG1</accession>
<evidence type="ECO:0000259" key="4">
    <source>
        <dbReference type="Pfam" id="PF01168"/>
    </source>
</evidence>
<dbReference type="PANTHER" id="PTHR10146">
    <property type="entry name" value="PROLINE SYNTHETASE CO-TRANSCRIBED BACTERIAL HOMOLOG PROTEIN"/>
    <property type="match status" value="1"/>
</dbReference>
<dbReference type="Pfam" id="PF01168">
    <property type="entry name" value="Ala_racemase_N"/>
    <property type="match status" value="1"/>
</dbReference>
<evidence type="ECO:0000256" key="3">
    <source>
        <dbReference type="RuleBase" id="RU004514"/>
    </source>
</evidence>
<comment type="similarity">
    <text evidence="2 3">Belongs to the pyridoxal phosphate-binding protein YggS/PROSC family.</text>
</comment>
<evidence type="ECO:0000256" key="2">
    <source>
        <dbReference type="HAMAP-Rule" id="MF_02087"/>
    </source>
</evidence>
<dbReference type="SUPFAM" id="SSF51419">
    <property type="entry name" value="PLP-binding barrel"/>
    <property type="match status" value="1"/>
</dbReference>
<dbReference type="InterPro" id="IPR029066">
    <property type="entry name" value="PLP-binding_barrel"/>
</dbReference>
<evidence type="ECO:0000313" key="6">
    <source>
        <dbReference type="Proteomes" id="UP000651208"/>
    </source>
</evidence>
<dbReference type="Gene3D" id="3.20.20.10">
    <property type="entry name" value="Alanine racemase"/>
    <property type="match status" value="1"/>
</dbReference>
<keyword evidence="6" id="KW-1185">Reference proteome</keyword>
<dbReference type="InterPro" id="IPR011078">
    <property type="entry name" value="PyrdxlP_homeostasis"/>
</dbReference>
<keyword evidence="1 2" id="KW-0663">Pyridoxal phosphate</keyword>
<dbReference type="PROSITE" id="PS01211">
    <property type="entry name" value="UPF0001"/>
    <property type="match status" value="1"/>
</dbReference>
<name>A0ABR7QXG1_9GAMM</name>
<reference evidence="5 6" key="1">
    <citation type="submission" date="2020-06" db="EMBL/GenBank/DDBJ databases">
        <title>Frischella cerana isolated from Apis cerana gut homogenate.</title>
        <authorList>
            <person name="Wolter L.A."/>
            <person name="Suenami S."/>
            <person name="Miyazaki R."/>
        </authorList>
    </citation>
    <scope>NUCLEOTIDE SEQUENCE [LARGE SCALE GENOMIC DNA]</scope>
    <source>
        <strain evidence="5 6">Ac13</strain>
    </source>
</reference>
<dbReference type="RefSeq" id="WP_187755353.1">
    <property type="nucleotide sequence ID" value="NZ_JABURY010000015.1"/>
</dbReference>
<proteinExistence type="inferred from homology"/>
<dbReference type="HAMAP" id="MF_02087">
    <property type="entry name" value="PLP_homeostasis"/>
    <property type="match status" value="1"/>
</dbReference>
<dbReference type="Proteomes" id="UP000651208">
    <property type="component" value="Unassembled WGS sequence"/>
</dbReference>
<dbReference type="NCBIfam" id="TIGR00044">
    <property type="entry name" value="YggS family pyridoxal phosphate-dependent enzyme"/>
    <property type="match status" value="1"/>
</dbReference>
<sequence length="236" mass="26931">MTIKENIHQIKQRITAIAQQCERDPKQIQLIAVSKTKPISAIKEAIEAGQRLFGENYVQEGIAKIEYFQKNHTNLDLEWHFIGPLQSNKSKLVAENFSWVHTIERDKIAKRLNEQRPNHLPAMNVLIQINISNEVSKSGIAPDEMFNLAKIIQELPNLKLRGLMAIPAETTDLQQQIVTFKRMYDLYIQLQNRYENIDTLSMGMTHDMQAAITAGSTMVRIGTAIFGAREYKSAII</sequence>
<comment type="function">
    <text evidence="2">Pyridoxal 5'-phosphate (PLP)-binding protein, which is involved in PLP homeostasis.</text>
</comment>
<organism evidence="5 6">
    <name type="scientific">Frischella japonica</name>
    <dbReference type="NCBI Taxonomy" id="2741544"/>
    <lineage>
        <taxon>Bacteria</taxon>
        <taxon>Pseudomonadati</taxon>
        <taxon>Pseudomonadota</taxon>
        <taxon>Gammaproteobacteria</taxon>
        <taxon>Orbales</taxon>
        <taxon>Orbaceae</taxon>
        <taxon>Frischella</taxon>
    </lineage>
</organism>